<protein>
    <submittedName>
        <fullName evidence="2">GNAT family N-acetyltransferase</fullName>
        <ecNumber evidence="2">2.3.1.-</ecNumber>
    </submittedName>
</protein>
<proteinExistence type="predicted"/>
<dbReference type="InterPro" id="IPR000182">
    <property type="entry name" value="GNAT_dom"/>
</dbReference>
<comment type="caution">
    <text evidence="2">The sequence shown here is derived from an EMBL/GenBank/DDBJ whole genome shotgun (WGS) entry which is preliminary data.</text>
</comment>
<evidence type="ECO:0000259" key="1">
    <source>
        <dbReference type="PROSITE" id="PS51186"/>
    </source>
</evidence>
<keyword evidence="2" id="KW-0012">Acyltransferase</keyword>
<dbReference type="RefSeq" id="WP_273913139.1">
    <property type="nucleotide sequence ID" value="NZ_JAMDGX010000076.1"/>
</dbReference>
<evidence type="ECO:0000313" key="2">
    <source>
        <dbReference type="EMBL" id="MDD0993304.1"/>
    </source>
</evidence>
<dbReference type="CDD" id="cd04301">
    <property type="entry name" value="NAT_SF"/>
    <property type="match status" value="1"/>
</dbReference>
<reference evidence="2 3" key="1">
    <citation type="submission" date="2022-05" db="EMBL/GenBank/DDBJ databases">
        <title>Novel Pseudomonas spp. Isolated from a Rainbow Trout Aquaculture Facility.</title>
        <authorList>
            <person name="Testerman T."/>
            <person name="Graf J."/>
        </authorList>
    </citation>
    <scope>NUCLEOTIDE SEQUENCE [LARGE SCALE GENOMIC DNA]</scope>
    <source>
        <strain evidence="2 3">ID681</strain>
    </source>
</reference>
<dbReference type="Gene3D" id="3.40.630.30">
    <property type="match status" value="1"/>
</dbReference>
<gene>
    <name evidence="2" type="ORF">M5G11_22520</name>
</gene>
<organism evidence="2 3">
    <name type="scientific">Pseudomonas fontis</name>
    <dbReference type="NCBI Taxonomy" id="2942633"/>
    <lineage>
        <taxon>Bacteria</taxon>
        <taxon>Pseudomonadati</taxon>
        <taxon>Pseudomonadota</taxon>
        <taxon>Gammaproteobacteria</taxon>
        <taxon>Pseudomonadales</taxon>
        <taxon>Pseudomonadaceae</taxon>
        <taxon>Pseudomonas</taxon>
    </lineage>
</organism>
<dbReference type="EC" id="2.3.1.-" evidence="2"/>
<dbReference type="Proteomes" id="UP001148203">
    <property type="component" value="Unassembled WGS sequence"/>
</dbReference>
<dbReference type="Pfam" id="PF13673">
    <property type="entry name" value="Acetyltransf_10"/>
    <property type="match status" value="1"/>
</dbReference>
<dbReference type="EMBL" id="JAMDGY010000085">
    <property type="protein sequence ID" value="MDD0993304.1"/>
    <property type="molecule type" value="Genomic_DNA"/>
</dbReference>
<accession>A0ABT5NYW5</accession>
<keyword evidence="3" id="KW-1185">Reference proteome</keyword>
<feature type="domain" description="N-acetyltransferase" evidence="1">
    <location>
        <begin position="138"/>
        <end position="278"/>
    </location>
</feature>
<dbReference type="SUPFAM" id="SSF55729">
    <property type="entry name" value="Acyl-CoA N-acyltransferases (Nat)"/>
    <property type="match status" value="1"/>
</dbReference>
<evidence type="ECO:0000313" key="3">
    <source>
        <dbReference type="Proteomes" id="UP001148203"/>
    </source>
</evidence>
<name>A0ABT5NYW5_9PSED</name>
<keyword evidence="2" id="KW-0808">Transferase</keyword>
<sequence length="278" mass="31157">MSIQTLPQDRYPQVLEFIRHTEDADAQLFLSSALRNCPQGLQVYLREDDRGLHAVIALLPCLPPFAVPVILAAGDPDEALLLQVSQRHASPEMALGPKTVLERLTQCWPQAWLPQIGRRDEVLLKQFEAFPASTVAELTTRLAQPTDEATLIDYRIQMEKDSGVKLISSQEQARHTVRQLMQRQALYVIDVDGRLGGCAALTSSDEEHEQLGFIFVDAKHRLRGVSDRLLSDVCTGIHQRQRKPLTFTCVSGPLRNRLGEIGFRPVGEHLKLYFGQGC</sequence>
<dbReference type="GO" id="GO:0016746">
    <property type="term" value="F:acyltransferase activity"/>
    <property type="evidence" value="ECO:0007669"/>
    <property type="project" value="UniProtKB-KW"/>
</dbReference>
<dbReference type="InterPro" id="IPR016181">
    <property type="entry name" value="Acyl_CoA_acyltransferase"/>
</dbReference>
<dbReference type="PROSITE" id="PS51186">
    <property type="entry name" value="GNAT"/>
    <property type="match status" value="1"/>
</dbReference>